<dbReference type="AlphaFoldDB" id="A0A4S3KL41"/>
<comment type="caution">
    <text evidence="3">The sequence shown here is derived from an EMBL/GenBank/DDBJ whole genome shotgun (WGS) entry which is preliminary data.</text>
</comment>
<accession>A0A4S3KL41</accession>
<dbReference type="OrthoDB" id="9788479at2"/>
<evidence type="ECO:0000259" key="2">
    <source>
        <dbReference type="PROSITE" id="PS50943"/>
    </source>
</evidence>
<evidence type="ECO:0000256" key="1">
    <source>
        <dbReference type="SAM" id="MobiDB-lite"/>
    </source>
</evidence>
<dbReference type="CDD" id="cd00093">
    <property type="entry name" value="HTH_XRE"/>
    <property type="match status" value="1"/>
</dbReference>
<proteinExistence type="predicted"/>
<feature type="domain" description="HTH cro/C1-type" evidence="2">
    <location>
        <begin position="86"/>
        <end position="141"/>
    </location>
</feature>
<gene>
    <name evidence="3" type="ORF">B1806_10820</name>
</gene>
<reference evidence="3 4" key="1">
    <citation type="submission" date="2017-02" db="EMBL/GenBank/DDBJ databases">
        <title>Whole genome sequencing of Metallibacterium scheffleri DSM 24874 (T).</title>
        <authorList>
            <person name="Kumar S."/>
            <person name="Patil P."/>
            <person name="Patil P.B."/>
        </authorList>
    </citation>
    <scope>NUCLEOTIDE SEQUENCE [LARGE SCALE GENOMIC DNA]</scope>
    <source>
        <strain evidence="3 4">DSM 24874</strain>
    </source>
</reference>
<keyword evidence="4" id="KW-1185">Reference proteome</keyword>
<dbReference type="Proteomes" id="UP000307749">
    <property type="component" value="Unassembled WGS sequence"/>
</dbReference>
<dbReference type="Pfam" id="PF13744">
    <property type="entry name" value="HTH_37"/>
    <property type="match status" value="1"/>
</dbReference>
<dbReference type="EMBL" id="MWQO01000038">
    <property type="protein sequence ID" value="THD09553.1"/>
    <property type="molecule type" value="Genomic_DNA"/>
</dbReference>
<feature type="region of interest" description="Disordered" evidence="1">
    <location>
        <begin position="1"/>
        <end position="57"/>
    </location>
</feature>
<dbReference type="PROSITE" id="PS50943">
    <property type="entry name" value="HTH_CROC1"/>
    <property type="match status" value="1"/>
</dbReference>
<dbReference type="InterPro" id="IPR010982">
    <property type="entry name" value="Lambda_DNA-bd_dom_sf"/>
</dbReference>
<sequence length="144" mass="15366">MKTTNGSPQGTTNATKGSPFSGRPKEVQRRSPQGTTCRSPQGEAKSRNRPGQAGLTKGDARGVFYDLFSAEQAAELAMRATLLRGLQAWLAASGITQTRAAATLGTTQARISDIKRGRIERFSLDLLVRLAGRAGLRPEVRLAA</sequence>
<dbReference type="InterPro" id="IPR001387">
    <property type="entry name" value="Cro/C1-type_HTH"/>
</dbReference>
<evidence type="ECO:0000313" key="3">
    <source>
        <dbReference type="EMBL" id="THD09553.1"/>
    </source>
</evidence>
<protein>
    <recommendedName>
        <fullName evidence="2">HTH cro/C1-type domain-containing protein</fullName>
    </recommendedName>
</protein>
<evidence type="ECO:0000313" key="4">
    <source>
        <dbReference type="Proteomes" id="UP000307749"/>
    </source>
</evidence>
<name>A0A4S3KL41_9GAMM</name>
<dbReference type="GO" id="GO:0003677">
    <property type="term" value="F:DNA binding"/>
    <property type="evidence" value="ECO:0007669"/>
    <property type="project" value="InterPro"/>
</dbReference>
<feature type="compositionally biased region" description="Polar residues" evidence="1">
    <location>
        <begin position="30"/>
        <end position="39"/>
    </location>
</feature>
<dbReference type="SUPFAM" id="SSF47413">
    <property type="entry name" value="lambda repressor-like DNA-binding domains"/>
    <property type="match status" value="1"/>
</dbReference>
<organism evidence="3 4">
    <name type="scientific">Metallibacterium scheffleri</name>
    <dbReference type="NCBI Taxonomy" id="993689"/>
    <lineage>
        <taxon>Bacteria</taxon>
        <taxon>Pseudomonadati</taxon>
        <taxon>Pseudomonadota</taxon>
        <taxon>Gammaproteobacteria</taxon>
        <taxon>Lysobacterales</taxon>
        <taxon>Rhodanobacteraceae</taxon>
        <taxon>Metallibacterium</taxon>
    </lineage>
</organism>
<feature type="compositionally biased region" description="Polar residues" evidence="1">
    <location>
        <begin position="1"/>
        <end position="18"/>
    </location>
</feature>
<dbReference type="STRING" id="993689.GCA_002077135_02747"/>
<dbReference type="Gene3D" id="1.10.260.40">
    <property type="entry name" value="lambda repressor-like DNA-binding domains"/>
    <property type="match status" value="1"/>
</dbReference>
<dbReference type="InterPro" id="IPR039554">
    <property type="entry name" value="HigA2-like_HTH"/>
</dbReference>
<dbReference type="RefSeq" id="WP_081128611.1">
    <property type="nucleotide sequence ID" value="NZ_JALNYQ010000007.1"/>
</dbReference>